<dbReference type="GO" id="GO:0000493">
    <property type="term" value="P:box H/ACA snoRNP assembly"/>
    <property type="evidence" value="ECO:0007669"/>
    <property type="project" value="InterPro"/>
</dbReference>
<protein>
    <recommendedName>
        <fullName evidence="2">Protein SHQ1 homolog</fullName>
    </recommendedName>
</protein>
<gene>
    <name evidence="5" type="primary">SHQ1</name>
</gene>
<evidence type="ECO:0000259" key="4">
    <source>
        <dbReference type="Pfam" id="PF04925"/>
    </source>
</evidence>
<dbReference type="RefSeq" id="XP_011209285.2">
    <property type="nucleotide sequence ID" value="XM_011210983.4"/>
</dbReference>
<accession>A0A034WCX3</accession>
<sequence>MTFEQTIQHTIDGNVCRLQIAPVGNRHNKAGDGDGKQTSTPNRRNCDIFVEDHNFYIFADTRLYRFHLPERQFDTKDMKNFVINFNTQTNNYEVDLPCLPRTTDVQKTPPEKSDAEKTCADGATPPNIELWKLKRITDNCFLRVDKSGELLKFVADFGYGFAGRFKGDLTGFDDRSAIAQMPEPRTVSPLQRSIDREIDELKNFSRDQYKLNFVELQVPEGHENPMKYNNNYEDAKLTRDEECLLHNLTRKSQESALFADCEQSDVDCGLICILLAICYDIRTTSNEPTCESAWTRSILSATLSYFEPFENIKDVVVSFLRRSLIYPLYRNYDLGRLCLQDAIDGLKKNPAWVLKQLLQTHALFASSDCNQQIFNQYYIEDYIRYVADSNRCGPTHLRLLARNLKNVLLDVSKKHLRLELGEIETELLKELITDMHLGNTSTSEDEVDDDTDEDIDDEDADDTNEESGTESGEDATDSSSTAASSSSSSDTEQNSVIEQCKDVVNVAKT</sequence>
<dbReference type="Pfam" id="PF04925">
    <property type="entry name" value="SHQ1"/>
    <property type="match status" value="1"/>
</dbReference>
<dbReference type="InterPro" id="IPR007009">
    <property type="entry name" value="Shq1_C"/>
</dbReference>
<evidence type="ECO:0000313" key="5">
    <source>
        <dbReference type="EMBL" id="JAC51628.1"/>
    </source>
</evidence>
<evidence type="ECO:0000256" key="1">
    <source>
        <dbReference type="ARBA" id="ARBA00005607"/>
    </source>
</evidence>
<reference evidence="5" key="1">
    <citation type="journal article" date="2014" name="BMC Genomics">
        <title>Characterizing the developmental transcriptome of the oriental fruit fly, Bactrocera dorsalis (Diptera: Tephritidae) through comparative genomic analysis with Drosophila melanogaster utilizing modENCODE datasets.</title>
        <authorList>
            <person name="Geib S.M."/>
            <person name="Calla B."/>
            <person name="Hall B."/>
            <person name="Hou S."/>
            <person name="Manoukis N.C."/>
        </authorList>
    </citation>
    <scope>NUCLEOTIDE SEQUENCE</scope>
    <source>
        <strain evidence="5">Punador</strain>
    </source>
</reference>
<dbReference type="KEGG" id="bdr:105230291"/>
<dbReference type="EMBL" id="GAKP01007324">
    <property type="protein sequence ID" value="JAC51628.1"/>
    <property type="molecule type" value="Transcribed_RNA"/>
</dbReference>
<feature type="region of interest" description="Disordered" evidence="3">
    <location>
        <begin position="438"/>
        <end position="509"/>
    </location>
</feature>
<evidence type="ECO:0000256" key="3">
    <source>
        <dbReference type="SAM" id="MobiDB-lite"/>
    </source>
</evidence>
<evidence type="ECO:0000256" key="2">
    <source>
        <dbReference type="ARBA" id="ARBA00013750"/>
    </source>
</evidence>
<comment type="similarity">
    <text evidence="1">Belongs to the SHQ1 family.</text>
</comment>
<organism evidence="5">
    <name type="scientific">Bactrocera dorsalis</name>
    <name type="common">Oriental fruit fly</name>
    <name type="synonym">Dacus dorsalis</name>
    <dbReference type="NCBI Taxonomy" id="27457"/>
    <lineage>
        <taxon>Eukaryota</taxon>
        <taxon>Metazoa</taxon>
        <taxon>Ecdysozoa</taxon>
        <taxon>Arthropoda</taxon>
        <taxon>Hexapoda</taxon>
        <taxon>Insecta</taxon>
        <taxon>Pterygota</taxon>
        <taxon>Neoptera</taxon>
        <taxon>Endopterygota</taxon>
        <taxon>Diptera</taxon>
        <taxon>Brachycera</taxon>
        <taxon>Muscomorpha</taxon>
        <taxon>Tephritoidea</taxon>
        <taxon>Tephritidae</taxon>
        <taxon>Bactrocera</taxon>
        <taxon>Bactrocera</taxon>
    </lineage>
</organism>
<dbReference type="InterPro" id="IPR039742">
    <property type="entry name" value="Shq1"/>
</dbReference>
<dbReference type="GO" id="GO:0005654">
    <property type="term" value="C:nucleoplasm"/>
    <property type="evidence" value="ECO:0007669"/>
    <property type="project" value="TreeGrafter"/>
</dbReference>
<name>A0A034WCX3_BACDO</name>
<dbReference type="PANTHER" id="PTHR12967">
    <property type="entry name" value="PROTEIN SHQ1 HOMOLOG"/>
    <property type="match status" value="1"/>
</dbReference>
<feature type="region of interest" description="Disordered" evidence="3">
    <location>
        <begin position="24"/>
        <end position="43"/>
    </location>
</feature>
<feature type="domain" description="Shq1 C-terminal" evidence="4">
    <location>
        <begin position="230"/>
        <end position="420"/>
    </location>
</feature>
<dbReference type="GeneID" id="105230291"/>
<feature type="compositionally biased region" description="Acidic residues" evidence="3">
    <location>
        <begin position="443"/>
        <end position="476"/>
    </location>
</feature>
<dbReference type="GO" id="GO:0051082">
    <property type="term" value="F:unfolded protein binding"/>
    <property type="evidence" value="ECO:0007669"/>
    <property type="project" value="TreeGrafter"/>
</dbReference>
<dbReference type="OrthoDB" id="73639at2759"/>
<dbReference type="PANTHER" id="PTHR12967:SF0">
    <property type="entry name" value="PROTEIN SHQ1 HOMOLOG"/>
    <property type="match status" value="1"/>
</dbReference>
<dbReference type="AlphaFoldDB" id="A0A034WCX3"/>
<feature type="compositionally biased region" description="Low complexity" evidence="3">
    <location>
        <begin position="477"/>
        <end position="491"/>
    </location>
</feature>
<proteinExistence type="inferred from homology"/>
<dbReference type="GO" id="GO:0005737">
    <property type="term" value="C:cytoplasm"/>
    <property type="evidence" value="ECO:0007669"/>
    <property type="project" value="TreeGrafter"/>
</dbReference>